<keyword evidence="2 4" id="KW-0238">DNA-binding</keyword>
<dbReference type="PANTHER" id="PTHR34605:SF4">
    <property type="entry name" value="DNA ADENINE METHYLTRANSFERASE"/>
    <property type="match status" value="1"/>
</dbReference>
<dbReference type="InterPro" id="IPR011010">
    <property type="entry name" value="DNA_brk_join_enz"/>
</dbReference>
<dbReference type="Proteomes" id="UP000008070">
    <property type="component" value="Chromosome"/>
</dbReference>
<dbReference type="Gene3D" id="1.10.150.130">
    <property type="match status" value="1"/>
</dbReference>
<dbReference type="InterPro" id="IPR002104">
    <property type="entry name" value="Integrase_catalytic"/>
</dbReference>
<dbReference type="GO" id="GO:0015074">
    <property type="term" value="P:DNA integration"/>
    <property type="evidence" value="ECO:0007669"/>
    <property type="project" value="UniProtKB-KW"/>
</dbReference>
<dbReference type="HOGENOM" id="CLU_047407_4_1_5"/>
<evidence type="ECO:0000256" key="4">
    <source>
        <dbReference type="PROSITE-ProRule" id="PRU01248"/>
    </source>
</evidence>
<feature type="domain" description="Core-binding (CB)" evidence="6">
    <location>
        <begin position="13"/>
        <end position="98"/>
    </location>
</feature>
<evidence type="ECO:0000259" key="5">
    <source>
        <dbReference type="PROSITE" id="PS51898"/>
    </source>
</evidence>
<dbReference type="EMBL" id="FP103042">
    <property type="protein sequence ID" value="CAX25026.1"/>
    <property type="molecule type" value="Genomic_DNA"/>
</dbReference>
<dbReference type="GO" id="GO:0003677">
    <property type="term" value="F:DNA binding"/>
    <property type="evidence" value="ECO:0007669"/>
    <property type="project" value="UniProtKB-UniRule"/>
</dbReference>
<evidence type="ECO:0000256" key="2">
    <source>
        <dbReference type="ARBA" id="ARBA00023125"/>
    </source>
</evidence>
<dbReference type="PROSITE" id="PS51900">
    <property type="entry name" value="CB"/>
    <property type="match status" value="1"/>
</dbReference>
<evidence type="ECO:0000256" key="1">
    <source>
        <dbReference type="ARBA" id="ARBA00022908"/>
    </source>
</evidence>
<dbReference type="InterPro" id="IPR044068">
    <property type="entry name" value="CB"/>
</dbReference>
<dbReference type="InterPro" id="IPR013762">
    <property type="entry name" value="Integrase-like_cat_sf"/>
</dbReference>
<dbReference type="PROSITE" id="PS51898">
    <property type="entry name" value="TYR_RECOMBINASE"/>
    <property type="match status" value="1"/>
</dbReference>
<protein>
    <submittedName>
        <fullName evidence="7">Integrase</fullName>
    </submittedName>
</protein>
<dbReference type="SUPFAM" id="SSF56349">
    <property type="entry name" value="DNA breaking-rejoining enzymes"/>
    <property type="match status" value="1"/>
</dbReference>
<evidence type="ECO:0000256" key="3">
    <source>
        <dbReference type="ARBA" id="ARBA00023172"/>
    </source>
</evidence>
<gene>
    <name evidence="7" type="ORF">METD_I3379</name>
</gene>
<evidence type="ECO:0000313" key="8">
    <source>
        <dbReference type="Proteomes" id="UP000008070"/>
    </source>
</evidence>
<evidence type="ECO:0000259" key="6">
    <source>
        <dbReference type="PROSITE" id="PS51900"/>
    </source>
</evidence>
<dbReference type="InterPro" id="IPR010998">
    <property type="entry name" value="Integrase_recombinase_N"/>
</dbReference>
<dbReference type="Pfam" id="PF00589">
    <property type="entry name" value="Phage_integrase"/>
    <property type="match status" value="1"/>
</dbReference>
<dbReference type="KEGG" id="mdi:METDI3379"/>
<dbReference type="GO" id="GO:0006310">
    <property type="term" value="P:DNA recombination"/>
    <property type="evidence" value="ECO:0007669"/>
    <property type="project" value="UniProtKB-KW"/>
</dbReference>
<feature type="domain" description="Tyr recombinase" evidence="5">
    <location>
        <begin position="124"/>
        <end position="320"/>
    </location>
</feature>
<name>C7C7B7_METED</name>
<organism evidence="7 8">
    <name type="scientific">Methylorubrum extorquens (strain DSM 6343 / CIP 106787 / DM4)</name>
    <name type="common">Methylobacterium extorquens</name>
    <dbReference type="NCBI Taxonomy" id="661410"/>
    <lineage>
        <taxon>Bacteria</taxon>
        <taxon>Pseudomonadati</taxon>
        <taxon>Pseudomonadota</taxon>
        <taxon>Alphaproteobacteria</taxon>
        <taxon>Hyphomicrobiales</taxon>
        <taxon>Methylobacteriaceae</taxon>
        <taxon>Methylorubrum</taxon>
    </lineage>
</organism>
<dbReference type="SUPFAM" id="SSF47823">
    <property type="entry name" value="lambda integrase-like, N-terminal domain"/>
    <property type="match status" value="1"/>
</dbReference>
<dbReference type="AlphaFoldDB" id="C7C7B7"/>
<keyword evidence="3" id="KW-0233">DNA recombination</keyword>
<dbReference type="InterPro" id="IPR052925">
    <property type="entry name" value="Phage_Integrase-like_Recomb"/>
</dbReference>
<proteinExistence type="predicted"/>
<evidence type="ECO:0000313" key="7">
    <source>
        <dbReference type="EMBL" id="CAX25026.1"/>
    </source>
</evidence>
<sequence length="321" mass="34006">MTTLPIPASATILGPSHDLEAVVERAAGLARQARAANTLRAYESDWRDFERWCGVQGFDPMPASPAVVGLYLAAHEHLSVATLSRRVSSIAARHRQAGHSLDTRHPAIADVLRGLRRERGSAQRRAEALTVGHLRQVVADLGDDLGDLRDRALLLVGTAAALRRSELVALDVADVAVLPEGLRVTIRRSKTDSEGLGAVLAVGRTGRPTCPAAAYERWLAAAGIAEGAAFRAVDRHGRLGGRLSGNAVALIVQRRVAAAGLDAAAFSGHSLRSGFATSAARAGMGEIKIAAQTRHASLAVLRRYIREGQLFAENLSDEIGL</sequence>
<dbReference type="RefSeq" id="WP_015822976.1">
    <property type="nucleotide sequence ID" value="NC_012988.1"/>
</dbReference>
<reference evidence="8" key="1">
    <citation type="journal article" date="2009" name="PLoS ONE">
        <title>Methylobacterium genome sequences: a reference blueprint to investigate microbial metabolism of C1 compounds from natural and industrial sources.</title>
        <authorList>
            <person name="Vuilleumier S."/>
            <person name="Chistoserdova L."/>
            <person name="Lee M.-C."/>
            <person name="Bringel F."/>
            <person name="Lajus A."/>
            <person name="Zhou Y."/>
            <person name="Gourion B."/>
            <person name="Barbe V."/>
            <person name="Chang J."/>
            <person name="Cruveiller S."/>
            <person name="Dossat C."/>
            <person name="Gillett W."/>
            <person name="Gruffaz C."/>
            <person name="Haugen E."/>
            <person name="Hourcade E."/>
            <person name="Levy R."/>
            <person name="Mangenot S."/>
            <person name="Muller E."/>
            <person name="Nadalig T."/>
            <person name="Pagni M."/>
            <person name="Penny C."/>
            <person name="Peyraud R."/>
            <person name="Robinson D.G."/>
            <person name="Roche D."/>
            <person name="Rouy Z."/>
            <person name="Saenampechek C."/>
            <person name="Salvignol G."/>
            <person name="Vallenet D."/>
            <person name="Wu Z."/>
            <person name="Marx C.J."/>
            <person name="Vorholt J.A."/>
            <person name="Olson M.V."/>
            <person name="Kaul R."/>
            <person name="Weissenbach J."/>
            <person name="Medigue C."/>
            <person name="Lidstrom M.E."/>
        </authorList>
    </citation>
    <scope>NUCLEOTIDE SEQUENCE [LARGE SCALE GENOMIC DNA]</scope>
    <source>
        <strain evidence="8">DSM 6343 / CIP 106787 / DM4</strain>
    </source>
</reference>
<dbReference type="GeneID" id="72990273"/>
<dbReference type="PANTHER" id="PTHR34605">
    <property type="entry name" value="PHAGE_INTEGRASE DOMAIN-CONTAINING PROTEIN"/>
    <property type="match status" value="1"/>
</dbReference>
<accession>C7C7B7</accession>
<dbReference type="Gene3D" id="1.10.443.10">
    <property type="entry name" value="Intergrase catalytic core"/>
    <property type="match status" value="1"/>
</dbReference>
<dbReference type="CDD" id="cd00799">
    <property type="entry name" value="INT_Cre_C"/>
    <property type="match status" value="1"/>
</dbReference>
<keyword evidence="1" id="KW-0229">DNA integration</keyword>